<evidence type="ECO:0000313" key="6">
    <source>
        <dbReference type="EMBL" id="PWA95869.1"/>
    </source>
</evidence>
<evidence type="ECO:0000256" key="3">
    <source>
        <dbReference type="ARBA" id="ARBA00022821"/>
    </source>
</evidence>
<dbReference type="Pfam" id="PF00931">
    <property type="entry name" value="NB-ARC"/>
    <property type="match status" value="1"/>
</dbReference>
<dbReference type="PRINTS" id="PR00364">
    <property type="entry name" value="DISEASERSIST"/>
</dbReference>
<dbReference type="InterPro" id="IPR032675">
    <property type="entry name" value="LRR_dom_sf"/>
</dbReference>
<keyword evidence="1" id="KW-0433">Leucine-rich repeat</keyword>
<dbReference type="InterPro" id="IPR042197">
    <property type="entry name" value="Apaf_helical"/>
</dbReference>
<dbReference type="Proteomes" id="UP000245207">
    <property type="component" value="Unassembled WGS sequence"/>
</dbReference>
<keyword evidence="3" id="KW-0611">Plant defense</keyword>
<dbReference type="InterPro" id="IPR002182">
    <property type="entry name" value="NB-ARC"/>
</dbReference>
<dbReference type="PANTHER" id="PTHR11017:SF577">
    <property type="entry name" value="DISEASE RESISTANCE PROTEIN (TIR-NBS-LRR CLASS), PUTATIVE-RELATED"/>
    <property type="match status" value="1"/>
</dbReference>
<gene>
    <name evidence="6" type="ORF">CTI12_AA044950</name>
</gene>
<dbReference type="Pfam" id="PF23282">
    <property type="entry name" value="WHD_ROQ1"/>
    <property type="match status" value="1"/>
</dbReference>
<name>A0A2U1QCY1_ARTAN</name>
<reference evidence="6 7" key="1">
    <citation type="journal article" date="2018" name="Mol. Plant">
        <title>The genome of Artemisia annua provides insight into the evolution of Asteraceae family and artemisinin biosynthesis.</title>
        <authorList>
            <person name="Shen Q."/>
            <person name="Zhang L."/>
            <person name="Liao Z."/>
            <person name="Wang S."/>
            <person name="Yan T."/>
            <person name="Shi P."/>
            <person name="Liu M."/>
            <person name="Fu X."/>
            <person name="Pan Q."/>
            <person name="Wang Y."/>
            <person name="Lv Z."/>
            <person name="Lu X."/>
            <person name="Zhang F."/>
            <person name="Jiang W."/>
            <person name="Ma Y."/>
            <person name="Chen M."/>
            <person name="Hao X."/>
            <person name="Li L."/>
            <person name="Tang Y."/>
            <person name="Lv G."/>
            <person name="Zhou Y."/>
            <person name="Sun X."/>
            <person name="Brodelius P.E."/>
            <person name="Rose J.K.C."/>
            <person name="Tang K."/>
        </authorList>
    </citation>
    <scope>NUCLEOTIDE SEQUENCE [LARGE SCALE GENOMIC DNA]</scope>
    <source>
        <strain evidence="7">cv. Huhao1</strain>
        <tissue evidence="6">Leaf</tissue>
    </source>
</reference>
<dbReference type="InterPro" id="IPR044974">
    <property type="entry name" value="Disease_R_plants"/>
</dbReference>
<dbReference type="SMART" id="SM00255">
    <property type="entry name" value="TIR"/>
    <property type="match status" value="1"/>
</dbReference>
<protein>
    <submittedName>
        <fullName evidence="6">Disease resistance protein (TIR-NBS-LRR class)</fullName>
    </submittedName>
</protein>
<dbReference type="Gene3D" id="3.40.50.300">
    <property type="entry name" value="P-loop containing nucleotide triphosphate hydrolases"/>
    <property type="match status" value="1"/>
</dbReference>
<dbReference type="SUPFAM" id="SSF52047">
    <property type="entry name" value="RNI-like"/>
    <property type="match status" value="1"/>
</dbReference>
<dbReference type="PROSITE" id="PS50104">
    <property type="entry name" value="TIR"/>
    <property type="match status" value="1"/>
</dbReference>
<dbReference type="InterPro" id="IPR000157">
    <property type="entry name" value="TIR_dom"/>
</dbReference>
<dbReference type="EMBL" id="PKPP01000214">
    <property type="protein sequence ID" value="PWA95869.1"/>
    <property type="molecule type" value="Genomic_DNA"/>
</dbReference>
<dbReference type="SUPFAM" id="SSF52200">
    <property type="entry name" value="Toll/Interleukin receptor TIR domain"/>
    <property type="match status" value="1"/>
</dbReference>
<dbReference type="InterPro" id="IPR058192">
    <property type="entry name" value="WHD_ROQ1-like"/>
</dbReference>
<dbReference type="FunFam" id="3.40.50.10140:FF:000007">
    <property type="entry name" value="Disease resistance protein (TIR-NBS-LRR class)"/>
    <property type="match status" value="1"/>
</dbReference>
<dbReference type="GO" id="GO:0043531">
    <property type="term" value="F:ADP binding"/>
    <property type="evidence" value="ECO:0007669"/>
    <property type="project" value="InterPro"/>
</dbReference>
<organism evidence="6 7">
    <name type="scientific">Artemisia annua</name>
    <name type="common">Sweet wormwood</name>
    <dbReference type="NCBI Taxonomy" id="35608"/>
    <lineage>
        <taxon>Eukaryota</taxon>
        <taxon>Viridiplantae</taxon>
        <taxon>Streptophyta</taxon>
        <taxon>Embryophyta</taxon>
        <taxon>Tracheophyta</taxon>
        <taxon>Spermatophyta</taxon>
        <taxon>Magnoliopsida</taxon>
        <taxon>eudicotyledons</taxon>
        <taxon>Gunneridae</taxon>
        <taxon>Pentapetalae</taxon>
        <taxon>asterids</taxon>
        <taxon>campanulids</taxon>
        <taxon>Asterales</taxon>
        <taxon>Asteraceae</taxon>
        <taxon>Asteroideae</taxon>
        <taxon>Anthemideae</taxon>
        <taxon>Artemisiinae</taxon>
        <taxon>Artemisia</taxon>
    </lineage>
</organism>
<dbReference type="OrthoDB" id="1357022at2759"/>
<dbReference type="InterPro" id="IPR027417">
    <property type="entry name" value="P-loop_NTPase"/>
</dbReference>
<sequence>MASTSTSTSSFQKSFKYDVFLSFRGEDTRHNFVSHLCKALEQHGIQTYKDDEKIEKGETIDTQLIQSIEDSRFYIIVFSKNYASSSWCLDELVKIMECRKASEQTAYPVFYDVEPTEIRKQSGVVREAFRKQENKEAAGNWRKALNEAGNLVGWESNNGDESKLIQKIVDVIFKKKCSSSSSVDGNLVGMETRIEAVLSSLELDADDVRMIGIWGMGGGGKTTLARAVFDRIFIRFDSKAFVENVREVSKSSLYGLNKLQQQILCSVLSNKEITVNSVHEGTNMMKTLLRGRKVLIVLDDVDDREQLEALAGEPNDWFKFGSRVIITTRDKQVLSPHEVKFIDVNMLSHAEAICLLSKNAFKRDIPIEGYEELSGQVVKYAGGLPLTIKVLGATLYGQNKREWIDTLERLKTIPLKETLEKLELSYKNLDDDYKQIFLDVACLLKGWPKDDAIRALESCGFHARNGLRVLEQRSLITISEDGELGMHDHIEEMGMNIVRRVKPNEPKRHSRLWIDEEIEDILANGSGTQATKCITLDAYRLNFEILMSGLANMKELRFLDLYTERPHIVQLWKDGEEKACLKLRFLKITDCDNLRTLDLSVAPNLEELHIYDCDRLEKLHMPAECPKLVNLDLGNLKLRTLHLGSTPNLETLRIKKCTDMVELQIPVECPKLVNLNLSYLKVRTLHLGSTPNLETLKLKECTDMVELQIPVECPKLVNLNLSYLKVRTLRLGITPNLETLSYYDCIHMVELRMPAECPKLITLDLTNVMLGTLDLGLTPNLQRLYLDNCDLEEINAPAECPKLVNLELRYLNLMTLRLEITPNLETLRICDCIDMVEFRMPAECPKLITLNLTNVMLGTLDLGLTPNLQQLYLDNCDLEEINAPAECLKKLLYFGISHCRRFISFEFDKQLYSREVISLSELHLIADDTDMCDPGNTWPEFQFSCYYKEDPASSFGNLERLISLGFSARLNVDSFSDIICGLQCLRKLTLEGGIQEAPKNLDRLDCLEELSLRSTYIKTLPDSICMLKHLKSLDLDSCWLLEKLPVNIGRLECLESLILSKCTLLQDLPNSICEMKRLKCLELTRCIQVEKLPEEIGGLECLKDLYIKCTGISHLPRSIHGLKGLRIVGDRGLLKSTGSCLFKIRRTSDDEDEMFCYIHE</sequence>
<evidence type="ECO:0000256" key="4">
    <source>
        <dbReference type="ARBA" id="ARBA00023027"/>
    </source>
</evidence>
<dbReference type="SUPFAM" id="SSF52058">
    <property type="entry name" value="L domain-like"/>
    <property type="match status" value="2"/>
</dbReference>
<evidence type="ECO:0000256" key="2">
    <source>
        <dbReference type="ARBA" id="ARBA00022737"/>
    </source>
</evidence>
<dbReference type="GO" id="GO:0006952">
    <property type="term" value="P:defense response"/>
    <property type="evidence" value="ECO:0007669"/>
    <property type="project" value="UniProtKB-KW"/>
</dbReference>
<dbReference type="GO" id="GO:0007165">
    <property type="term" value="P:signal transduction"/>
    <property type="evidence" value="ECO:0007669"/>
    <property type="project" value="InterPro"/>
</dbReference>
<dbReference type="Gene3D" id="3.80.10.10">
    <property type="entry name" value="Ribonuclease Inhibitor"/>
    <property type="match status" value="3"/>
</dbReference>
<evidence type="ECO:0000256" key="1">
    <source>
        <dbReference type="ARBA" id="ARBA00022614"/>
    </source>
</evidence>
<evidence type="ECO:0000259" key="5">
    <source>
        <dbReference type="PROSITE" id="PS50104"/>
    </source>
</evidence>
<comment type="caution">
    <text evidence="6">The sequence shown here is derived from an EMBL/GenBank/DDBJ whole genome shotgun (WGS) entry which is preliminary data.</text>
</comment>
<keyword evidence="2" id="KW-0677">Repeat</keyword>
<dbReference type="InterPro" id="IPR035897">
    <property type="entry name" value="Toll_tir_struct_dom_sf"/>
</dbReference>
<dbReference type="Pfam" id="PF01582">
    <property type="entry name" value="TIR"/>
    <property type="match status" value="1"/>
</dbReference>
<dbReference type="AlphaFoldDB" id="A0A2U1QCY1"/>
<dbReference type="SUPFAM" id="SSF52540">
    <property type="entry name" value="P-loop containing nucleoside triphosphate hydrolases"/>
    <property type="match status" value="1"/>
</dbReference>
<evidence type="ECO:0000313" key="7">
    <source>
        <dbReference type="Proteomes" id="UP000245207"/>
    </source>
</evidence>
<dbReference type="SUPFAM" id="SSF46785">
    <property type="entry name" value="Winged helix' DNA-binding domain"/>
    <property type="match status" value="1"/>
</dbReference>
<dbReference type="InterPro" id="IPR036390">
    <property type="entry name" value="WH_DNA-bd_sf"/>
</dbReference>
<keyword evidence="4" id="KW-0520">NAD</keyword>
<dbReference type="Gene3D" id="3.40.50.10140">
    <property type="entry name" value="Toll/interleukin-1 receptor homology (TIR) domain"/>
    <property type="match status" value="1"/>
</dbReference>
<proteinExistence type="predicted"/>
<dbReference type="PANTHER" id="PTHR11017">
    <property type="entry name" value="LEUCINE-RICH REPEAT-CONTAINING PROTEIN"/>
    <property type="match status" value="1"/>
</dbReference>
<accession>A0A2U1QCY1</accession>
<keyword evidence="7" id="KW-1185">Reference proteome</keyword>
<feature type="domain" description="TIR" evidence="5">
    <location>
        <begin position="15"/>
        <end position="176"/>
    </location>
</feature>
<dbReference type="Gene3D" id="1.10.8.430">
    <property type="entry name" value="Helical domain of apoptotic protease-activating factors"/>
    <property type="match status" value="1"/>
</dbReference>